<keyword evidence="3" id="KW-0862">Zinc</keyword>
<dbReference type="GO" id="GO:0046872">
    <property type="term" value="F:metal ion binding"/>
    <property type="evidence" value="ECO:0007669"/>
    <property type="project" value="UniProtKB-KW"/>
</dbReference>
<dbReference type="SUPFAM" id="SSF51316">
    <property type="entry name" value="Mss4-like"/>
    <property type="match status" value="1"/>
</dbReference>
<sequence length="135" mass="14636">MPEGGCICGNVRYNIEGEPVMKALCHCLDCRKISGSTYSTNAIYQKDNFKLLKGSPKTHVKTADGGNPITSYFCGDCGSTMWRDGDSFPGMNVIKVGTIDDTDAISKAKPGVELYVSRRVDWVPATEGTEQKAMS</sequence>
<keyword evidence="2" id="KW-0479">Metal-binding</keyword>
<dbReference type="GO" id="GO:0016846">
    <property type="term" value="F:carbon-sulfur lyase activity"/>
    <property type="evidence" value="ECO:0007669"/>
    <property type="project" value="InterPro"/>
</dbReference>
<protein>
    <recommendedName>
        <fullName evidence="5">CENP-V/GFA domain-containing protein</fullName>
    </recommendedName>
</protein>
<gene>
    <name evidence="6" type="ORF">K469DRAFT_712491</name>
</gene>
<evidence type="ECO:0000256" key="1">
    <source>
        <dbReference type="ARBA" id="ARBA00005495"/>
    </source>
</evidence>
<dbReference type="InterPro" id="IPR006913">
    <property type="entry name" value="CENP-V/GFA"/>
</dbReference>
<comment type="similarity">
    <text evidence="1">Belongs to the Gfa family.</text>
</comment>
<evidence type="ECO:0000313" key="6">
    <source>
        <dbReference type="EMBL" id="KAF2193709.1"/>
    </source>
</evidence>
<feature type="domain" description="CENP-V/GFA" evidence="5">
    <location>
        <begin position="2"/>
        <end position="116"/>
    </location>
</feature>
<evidence type="ECO:0000256" key="3">
    <source>
        <dbReference type="ARBA" id="ARBA00022833"/>
    </source>
</evidence>
<dbReference type="PANTHER" id="PTHR33337">
    <property type="entry name" value="GFA DOMAIN-CONTAINING PROTEIN"/>
    <property type="match status" value="1"/>
</dbReference>
<dbReference type="AlphaFoldDB" id="A0A6A6ESF1"/>
<dbReference type="InterPro" id="IPR011057">
    <property type="entry name" value="Mss4-like_sf"/>
</dbReference>
<reference evidence="6" key="1">
    <citation type="journal article" date="2020" name="Stud. Mycol.">
        <title>101 Dothideomycetes genomes: a test case for predicting lifestyles and emergence of pathogens.</title>
        <authorList>
            <person name="Haridas S."/>
            <person name="Albert R."/>
            <person name="Binder M."/>
            <person name="Bloem J."/>
            <person name="Labutti K."/>
            <person name="Salamov A."/>
            <person name="Andreopoulos B."/>
            <person name="Baker S."/>
            <person name="Barry K."/>
            <person name="Bills G."/>
            <person name="Bluhm B."/>
            <person name="Cannon C."/>
            <person name="Castanera R."/>
            <person name="Culley D."/>
            <person name="Daum C."/>
            <person name="Ezra D."/>
            <person name="Gonzalez J."/>
            <person name="Henrissat B."/>
            <person name="Kuo A."/>
            <person name="Liang C."/>
            <person name="Lipzen A."/>
            <person name="Lutzoni F."/>
            <person name="Magnuson J."/>
            <person name="Mondo S."/>
            <person name="Nolan M."/>
            <person name="Ohm R."/>
            <person name="Pangilinan J."/>
            <person name="Park H.-J."/>
            <person name="Ramirez L."/>
            <person name="Alfaro M."/>
            <person name="Sun H."/>
            <person name="Tritt A."/>
            <person name="Yoshinaga Y."/>
            <person name="Zwiers L.-H."/>
            <person name="Turgeon B."/>
            <person name="Goodwin S."/>
            <person name="Spatafora J."/>
            <person name="Crous P."/>
            <person name="Grigoriev I."/>
        </authorList>
    </citation>
    <scope>NUCLEOTIDE SEQUENCE</scope>
    <source>
        <strain evidence="6">CBS 207.26</strain>
    </source>
</reference>
<keyword evidence="7" id="KW-1185">Reference proteome</keyword>
<dbReference type="Gene3D" id="3.90.1590.10">
    <property type="entry name" value="glutathione-dependent formaldehyde- activating enzyme (gfa)"/>
    <property type="match status" value="1"/>
</dbReference>
<dbReference type="PANTHER" id="PTHR33337:SF30">
    <property type="entry name" value="DUF636 DOMAIN PROTEIN (AFU_ORTHOLOGUE AFUA_1G03180)"/>
    <property type="match status" value="1"/>
</dbReference>
<dbReference type="Pfam" id="PF04828">
    <property type="entry name" value="GFA"/>
    <property type="match status" value="1"/>
</dbReference>
<organism evidence="6 7">
    <name type="scientific">Zopfia rhizophila CBS 207.26</name>
    <dbReference type="NCBI Taxonomy" id="1314779"/>
    <lineage>
        <taxon>Eukaryota</taxon>
        <taxon>Fungi</taxon>
        <taxon>Dikarya</taxon>
        <taxon>Ascomycota</taxon>
        <taxon>Pezizomycotina</taxon>
        <taxon>Dothideomycetes</taxon>
        <taxon>Dothideomycetes incertae sedis</taxon>
        <taxon>Zopfiaceae</taxon>
        <taxon>Zopfia</taxon>
    </lineage>
</organism>
<dbReference type="EMBL" id="ML994613">
    <property type="protein sequence ID" value="KAF2193709.1"/>
    <property type="molecule type" value="Genomic_DNA"/>
</dbReference>
<keyword evidence="4" id="KW-0456">Lyase</keyword>
<accession>A0A6A6ESF1</accession>
<dbReference type="PROSITE" id="PS51891">
    <property type="entry name" value="CENP_V_GFA"/>
    <property type="match status" value="1"/>
</dbReference>
<evidence type="ECO:0000259" key="5">
    <source>
        <dbReference type="PROSITE" id="PS51891"/>
    </source>
</evidence>
<evidence type="ECO:0000256" key="4">
    <source>
        <dbReference type="ARBA" id="ARBA00023239"/>
    </source>
</evidence>
<evidence type="ECO:0000313" key="7">
    <source>
        <dbReference type="Proteomes" id="UP000800200"/>
    </source>
</evidence>
<dbReference type="Proteomes" id="UP000800200">
    <property type="component" value="Unassembled WGS sequence"/>
</dbReference>
<proteinExistence type="inferred from homology"/>
<evidence type="ECO:0000256" key="2">
    <source>
        <dbReference type="ARBA" id="ARBA00022723"/>
    </source>
</evidence>
<name>A0A6A6ESF1_9PEZI</name>
<dbReference type="OrthoDB" id="406544at2759"/>